<proteinExistence type="predicted"/>
<evidence type="ECO:0000259" key="2">
    <source>
        <dbReference type="Pfam" id="PF12770"/>
    </source>
</evidence>
<protein>
    <submittedName>
        <fullName evidence="3">CHAT domain-containing protein</fullName>
    </submittedName>
</protein>
<comment type="caution">
    <text evidence="3">The sequence shown here is derived from an EMBL/GenBank/DDBJ whole genome shotgun (WGS) entry which is preliminary data.</text>
</comment>
<dbReference type="PANTHER" id="PTHR10098:SF108">
    <property type="entry name" value="TETRATRICOPEPTIDE REPEAT PROTEIN 28"/>
    <property type="match status" value="1"/>
</dbReference>
<name>A0A5S4FQE1_9ACTN</name>
<feature type="domain" description="CHAT" evidence="2">
    <location>
        <begin position="1678"/>
        <end position="1925"/>
    </location>
</feature>
<dbReference type="Gene3D" id="1.25.40.10">
    <property type="entry name" value="Tetratricopeptide repeat domain"/>
    <property type="match status" value="5"/>
</dbReference>
<dbReference type="InterPro" id="IPR011990">
    <property type="entry name" value="TPR-like_helical_dom_sf"/>
</dbReference>
<dbReference type="InterPro" id="IPR019734">
    <property type="entry name" value="TPR_rpt"/>
</dbReference>
<feature type="repeat" description="TPR" evidence="1">
    <location>
        <begin position="1239"/>
        <end position="1272"/>
    </location>
</feature>
<gene>
    <name evidence="3" type="ORF">ETD86_10095</name>
</gene>
<dbReference type="PANTHER" id="PTHR10098">
    <property type="entry name" value="RAPSYN-RELATED"/>
    <property type="match status" value="1"/>
</dbReference>
<dbReference type="InterPro" id="IPR024983">
    <property type="entry name" value="CHAT_dom"/>
</dbReference>
<dbReference type="PROSITE" id="PS50005">
    <property type="entry name" value="TPR"/>
    <property type="match status" value="1"/>
</dbReference>
<organism evidence="3 4">
    <name type="scientific">Nonomuraea turkmeniaca</name>
    <dbReference type="NCBI Taxonomy" id="103838"/>
    <lineage>
        <taxon>Bacteria</taxon>
        <taxon>Bacillati</taxon>
        <taxon>Actinomycetota</taxon>
        <taxon>Actinomycetes</taxon>
        <taxon>Streptosporangiales</taxon>
        <taxon>Streptosporangiaceae</taxon>
        <taxon>Nonomuraea</taxon>
    </lineage>
</organism>
<dbReference type="OrthoDB" id="4331905at2"/>
<dbReference type="RefSeq" id="WP_138665849.1">
    <property type="nucleotide sequence ID" value="NZ_VCKY01000024.1"/>
</dbReference>
<evidence type="ECO:0000313" key="3">
    <source>
        <dbReference type="EMBL" id="TMR22908.1"/>
    </source>
</evidence>
<dbReference type="Proteomes" id="UP000309128">
    <property type="component" value="Unassembled WGS sequence"/>
</dbReference>
<accession>A0A5S4FQE1</accession>
<evidence type="ECO:0000313" key="4">
    <source>
        <dbReference type="Proteomes" id="UP000309128"/>
    </source>
</evidence>
<sequence length="1928" mass="203612">MTDPAAALAARIERFEQAADPGLIWDPAALGEAEQAMLACAGDRSDAAAWRLIGMLHLARYRLDQRTTQDAAVAGAFFAAVAVVDPGRLPEKLRGSSVPPGDSAGTWAGLVEEVFRHVDPAAYRHVGLLIHALVRRAVAHPTVDAADRLEQLLLQQAMRSTDPSWAPAALALLGGGLVRLYEQMGARELIDDAVHVLFRAALGAPGEVAHLGELAAALASAVPDDEDLVRAYLAAAESAPDARDRPQALLTLVDLTRARAAGSLLDDDLLAFIRVGQCALDFWHEQWAHPGVLAPYAAGLVEWYVVTGDERSLEAGREMLEALGVAPDEPARRLGTDPIVRLGLLADRRWRRYGVTGEPADLDVAIEAMREAAGPAPPGHPDRAHLLTTLADALRERVVVTGGDPAEPVAATRAALAAHDEHDPARPEALLLLARTLSLRLTPPTADEAVTALREALTSAEDLALRADAYGLLSEVLQWRAQRADGRAEDLNDAVLAARQGVELAVKTSREPAPAHRLLSNALLARYSAVRDTRDLSEALALARDGDAGLLTRLSAVLDDPTPPSMDEHLAQAAAGLALLTSDEDLTLKLLRFAEHRFGQAGDRGAFLFTAALQLTELGRLRTANAVLTRAAAAFDEAGQHSRTAAALSGLGANHAELNEPAQALEAYERSAAVYRALGDTRAEAGQLGNMGVVLLGAGDPAGAVGLYLRAVARCAADGLAAEEAFHQVKAADAYLAAGDPASAVACAVRARELYLTLGEPKPAATVLIPAARAAVDQGDLAAAVERIAACAIELEATGAWEDACRALDAHAVLLAERGHRAQAAACEARVVEIVRRRGERREPADEWYRIAQRRRATGDAAGARAAFELAEREYDAISHHDGSGSVRYNLGVLAYTDGDAERALEEFGAAGETFARLRANAKEAVALTMRASCLAGLDRTDDALPELDRALELAAAEGDRDALFVAILHRAVLDIRRGELQAAEERLHAALGLAVADPLKEGVVHDRLAALAARTGDLRAQAEALEPAVTAFHAAAQNRLAALASIKLGFVLEERAEYRRARKALEAGLTALATPQPAIPPAQAPFEVVAAMAAVSGGLDADVLERVATIQLTLGDLAHGRATLSEARTALRSAGEQPEALERLERRLLLEEAEAAGDLRLARATAEQILAGRPRAGGAGISTGDDIPRIRNGPGVIPAEDLSHLLAKLSALCLALGDPNAAYSHAARGCELRDDRVAEHLRNLGAAARALGRPDEAIGHLTRAVELARDTASALPAQLVHALNSLAGALSDQARWTDAARAYDEGLALAAAPVWRALRASLLSGRAGLHLELGELDAAATAYREAISITEELGAQASRGDDHAGLGFVHVLRGEQDAARPLLERALDLHRTNGDHRGATLDLIMLARLKEPAVAAAACLEEALTLADGIGFSAGEAIALAGLGALDVAQAEHGRAHRRLSRAAELLEELGHEPALATACHHRAAAAEGLGDLPDALADAERAWALGHLPALDRAIRLAVRLGRGASAWALAEQEKEHSLITQLGHDRWPAPALARRARTAQTGVEALWHRMEFLAADHVARRRATLPAEPELDALVAPAVSRDGGGTRTATGLLGFHIGEDEDTVTVLAHRTGWSEPRAFPTKVGRALLADFTGTLDGDRPALLDVAVRRHRLNLWRRLADLLLADALQALDPGDLGWLHLIPHRDLHRVPLHALAPAGGHSLLERCPVTYAPSAAALTRLTHRVPPRAGRSLVLGFGTEAETRAAEEIAALLGEDPRTGPAATSALLPGTWDIVHVAADGVFDGHDPFASGIRLADGLLTARRLMSTRTHAGLVVLTGCQRAPAGDGVAALGHALLHAGARSVLLTLWPAATEITRALMRDFHTRLRTGTGPAQALREAVLDLRDLYGSAEPDLWAPYVLVGVPD</sequence>
<keyword evidence="1" id="KW-0802">TPR repeat</keyword>
<reference evidence="3 4" key="1">
    <citation type="submission" date="2019-05" db="EMBL/GenBank/DDBJ databases">
        <title>Draft genome sequence of Nonomuraea turkmeniaca DSM 43926.</title>
        <authorList>
            <person name="Saricaoglu S."/>
            <person name="Isik K."/>
        </authorList>
    </citation>
    <scope>NUCLEOTIDE SEQUENCE [LARGE SCALE GENOMIC DNA]</scope>
    <source>
        <strain evidence="3 4">DSM 43926</strain>
    </source>
</reference>
<dbReference type="SUPFAM" id="SSF48452">
    <property type="entry name" value="TPR-like"/>
    <property type="match status" value="5"/>
</dbReference>
<keyword evidence="4" id="KW-1185">Reference proteome</keyword>
<evidence type="ECO:0000256" key="1">
    <source>
        <dbReference type="PROSITE-ProRule" id="PRU00339"/>
    </source>
</evidence>
<dbReference type="SMART" id="SM00028">
    <property type="entry name" value="TPR"/>
    <property type="match status" value="9"/>
</dbReference>
<dbReference type="Pfam" id="PF12770">
    <property type="entry name" value="CHAT"/>
    <property type="match status" value="1"/>
</dbReference>
<dbReference type="EMBL" id="VCKY01000024">
    <property type="protein sequence ID" value="TMR22908.1"/>
    <property type="molecule type" value="Genomic_DNA"/>
</dbReference>